<keyword evidence="3" id="KW-0813">Transport</keyword>
<dbReference type="InterPro" id="IPR010651">
    <property type="entry name" value="Sugar_transport"/>
</dbReference>
<dbReference type="PANTHER" id="PTHR16119">
    <property type="entry name" value="TRANSMEMBRANE PROTEIN 144"/>
    <property type="match status" value="1"/>
</dbReference>
<evidence type="ECO:0000313" key="8">
    <source>
        <dbReference type="EMBL" id="VWX38334.1"/>
    </source>
</evidence>
<dbReference type="AlphaFoldDB" id="A0A653IGC5"/>
<evidence type="ECO:0000256" key="3">
    <source>
        <dbReference type="ARBA" id="ARBA00022597"/>
    </source>
</evidence>
<dbReference type="GO" id="GO:0012505">
    <property type="term" value="C:endomembrane system"/>
    <property type="evidence" value="ECO:0007669"/>
    <property type="project" value="UniProtKB-SubCell"/>
</dbReference>
<comment type="similarity">
    <text evidence="2">Belongs to the GRP transporter (TC 2.A.7.5) family.</text>
</comment>
<sequence length="290" mass="30599">MEEVNHLIDILIAIVPALMWGTLPLVVSKLGGSTEQQIIGTTLGALAFALVTFFFVSPEMSTTAWVAGLFSGAFWALGQMNQFAAFKQMGVSKTMPISTGMQLVGTSLFGVLAFGEWSSTSALILGISALVLIVAGAAFTSYKEDKSKKDENIGKGLLLLVISTVGYVGYVVIARWFNINGWEAVLPQAIGMVVSAILLSLRKGNLFAKQTFTNGIAGIMWAVGNIALLFATARVGVATSFSLSQTGVVISTIGGVLLLKESKTKKEMTFVIIGCILVVAGGIMIGFTKQ</sequence>
<dbReference type="InterPro" id="IPR037185">
    <property type="entry name" value="EmrE-like"/>
</dbReference>
<evidence type="ECO:0000256" key="7">
    <source>
        <dbReference type="SAM" id="Phobius"/>
    </source>
</evidence>
<dbReference type="GO" id="GO:0015144">
    <property type="term" value="F:carbohydrate transmembrane transporter activity"/>
    <property type="evidence" value="ECO:0007669"/>
    <property type="project" value="InterPro"/>
</dbReference>
<feature type="transmembrane region" description="Helical" evidence="7">
    <location>
        <begin position="38"/>
        <end position="56"/>
    </location>
</feature>
<evidence type="ECO:0000256" key="2">
    <source>
        <dbReference type="ARBA" id="ARBA00006117"/>
    </source>
</evidence>
<evidence type="ECO:0000256" key="1">
    <source>
        <dbReference type="ARBA" id="ARBA00004127"/>
    </source>
</evidence>
<comment type="subcellular location">
    <subcellularLocation>
        <location evidence="1">Endomembrane system</location>
        <topology evidence="1">Multi-pass membrane protein</topology>
    </subcellularLocation>
</comment>
<protein>
    <submittedName>
        <fullName evidence="8">Glucose uptake protein</fullName>
    </submittedName>
</protein>
<evidence type="ECO:0000313" key="9">
    <source>
        <dbReference type="Proteomes" id="UP000439752"/>
    </source>
</evidence>
<reference evidence="8 9" key="1">
    <citation type="submission" date="2019-10" db="EMBL/GenBank/DDBJ databases">
        <authorList>
            <person name="Karimi E."/>
        </authorList>
    </citation>
    <scope>NUCLEOTIDE SEQUENCE [LARGE SCALE GENOMIC DNA]</scope>
    <source>
        <strain evidence="8">Exiguobacterium sp. 9Y</strain>
    </source>
</reference>
<keyword evidence="9" id="KW-1185">Reference proteome</keyword>
<dbReference type="Proteomes" id="UP000439752">
    <property type="component" value="Unassembled WGS sequence"/>
</dbReference>
<dbReference type="GO" id="GO:0016020">
    <property type="term" value="C:membrane"/>
    <property type="evidence" value="ECO:0007669"/>
    <property type="project" value="InterPro"/>
</dbReference>
<accession>A0A653IGC5</accession>
<keyword evidence="6 7" id="KW-0472">Membrane</keyword>
<feature type="transmembrane region" description="Helical" evidence="7">
    <location>
        <begin position="270"/>
        <end position="288"/>
    </location>
</feature>
<feature type="transmembrane region" description="Helical" evidence="7">
    <location>
        <begin position="154"/>
        <end position="173"/>
    </location>
</feature>
<feature type="transmembrane region" description="Helical" evidence="7">
    <location>
        <begin position="211"/>
        <end position="231"/>
    </location>
</feature>
<feature type="transmembrane region" description="Helical" evidence="7">
    <location>
        <begin position="179"/>
        <end position="199"/>
    </location>
</feature>
<evidence type="ECO:0000256" key="6">
    <source>
        <dbReference type="ARBA" id="ARBA00023136"/>
    </source>
</evidence>
<dbReference type="PANTHER" id="PTHR16119:SF17">
    <property type="entry name" value="TRANSMEMBRANE PROTEIN 144"/>
    <property type="match status" value="1"/>
</dbReference>
<gene>
    <name evidence="8" type="primary">glcU</name>
    <name evidence="8" type="ORF">EXIGUO9Y_380095</name>
</gene>
<dbReference type="EMBL" id="CABWKQ010000032">
    <property type="protein sequence ID" value="VWX38334.1"/>
    <property type="molecule type" value="Genomic_DNA"/>
</dbReference>
<keyword evidence="4 7" id="KW-0812">Transmembrane</keyword>
<dbReference type="SUPFAM" id="SSF103481">
    <property type="entry name" value="Multidrug resistance efflux transporter EmrE"/>
    <property type="match status" value="2"/>
</dbReference>
<name>A0A653IGC5_9BACL</name>
<keyword evidence="3" id="KW-0762">Sugar transport</keyword>
<evidence type="ECO:0000256" key="4">
    <source>
        <dbReference type="ARBA" id="ARBA00022692"/>
    </source>
</evidence>
<dbReference type="CDD" id="cd23112">
    <property type="entry name" value="glucose_uptake_GlcU"/>
    <property type="match status" value="1"/>
</dbReference>
<feature type="transmembrane region" description="Helical" evidence="7">
    <location>
        <begin position="237"/>
        <end position="258"/>
    </location>
</feature>
<proteinExistence type="inferred from homology"/>
<feature type="transmembrane region" description="Helical" evidence="7">
    <location>
        <begin position="6"/>
        <end position="26"/>
    </location>
</feature>
<dbReference type="Pfam" id="PF06800">
    <property type="entry name" value="Sugar_transport"/>
    <property type="match status" value="1"/>
</dbReference>
<feature type="transmembrane region" description="Helical" evidence="7">
    <location>
        <begin position="62"/>
        <end position="78"/>
    </location>
</feature>
<keyword evidence="5 7" id="KW-1133">Transmembrane helix</keyword>
<evidence type="ECO:0000256" key="5">
    <source>
        <dbReference type="ARBA" id="ARBA00022989"/>
    </source>
</evidence>
<feature type="transmembrane region" description="Helical" evidence="7">
    <location>
        <begin position="123"/>
        <end position="142"/>
    </location>
</feature>
<organism evidence="8 9">
    <name type="scientific">Exiguobacterium oxidotolerans</name>
    <dbReference type="NCBI Taxonomy" id="223958"/>
    <lineage>
        <taxon>Bacteria</taxon>
        <taxon>Bacillati</taxon>
        <taxon>Bacillota</taxon>
        <taxon>Bacilli</taxon>
        <taxon>Bacillales</taxon>
        <taxon>Bacillales Family XII. Incertae Sedis</taxon>
        <taxon>Exiguobacterium</taxon>
    </lineage>
</organism>